<dbReference type="STRING" id="531814.SAMN04487944_103103"/>
<keyword evidence="1" id="KW-1133">Transmembrane helix</keyword>
<dbReference type="EMBL" id="FOGL01000003">
    <property type="protein sequence ID" value="SER34363.1"/>
    <property type="molecule type" value="Genomic_DNA"/>
</dbReference>
<evidence type="ECO:0000313" key="2">
    <source>
        <dbReference type="EMBL" id="SER34363.1"/>
    </source>
</evidence>
<dbReference type="AlphaFoldDB" id="A0A1H9NG36"/>
<proteinExistence type="predicted"/>
<accession>A0A1H9NG36</accession>
<keyword evidence="1" id="KW-0472">Membrane</keyword>
<dbReference type="OrthoDB" id="2111682at2"/>
<name>A0A1H9NG36_9BACI</name>
<organism evidence="2 3">
    <name type="scientific">Gracilibacillus ureilyticus</name>
    <dbReference type="NCBI Taxonomy" id="531814"/>
    <lineage>
        <taxon>Bacteria</taxon>
        <taxon>Bacillati</taxon>
        <taxon>Bacillota</taxon>
        <taxon>Bacilli</taxon>
        <taxon>Bacillales</taxon>
        <taxon>Bacillaceae</taxon>
        <taxon>Gracilibacillus</taxon>
    </lineage>
</organism>
<sequence>MRYFKSFGLKLLVTTITLLSTFSVFYDADISKIFITISILTVVSFIIGDILILRKVSNTVATVLDLPFHLLLLWITGELLLAETTYEILSVSVFAAVLITSLEPFVHHMLEQSEKDFVTTLNNARFQTEISKELQERDEDK</sequence>
<evidence type="ECO:0000256" key="1">
    <source>
        <dbReference type="SAM" id="Phobius"/>
    </source>
</evidence>
<keyword evidence="3" id="KW-1185">Reference proteome</keyword>
<feature type="transmembrane region" description="Helical" evidence="1">
    <location>
        <begin position="32"/>
        <end position="53"/>
    </location>
</feature>
<dbReference type="RefSeq" id="WP_089739602.1">
    <property type="nucleotide sequence ID" value="NZ_FOGL01000003.1"/>
</dbReference>
<gene>
    <name evidence="2" type="ORF">SAMN04487944_103103</name>
</gene>
<dbReference type="InterPro" id="IPR019649">
    <property type="entry name" value="DUF2512"/>
</dbReference>
<keyword evidence="1" id="KW-0812">Transmembrane</keyword>
<evidence type="ECO:0008006" key="4">
    <source>
        <dbReference type="Google" id="ProtNLM"/>
    </source>
</evidence>
<reference evidence="2 3" key="1">
    <citation type="submission" date="2016-10" db="EMBL/GenBank/DDBJ databases">
        <authorList>
            <person name="de Groot N.N."/>
        </authorList>
    </citation>
    <scope>NUCLEOTIDE SEQUENCE [LARGE SCALE GENOMIC DNA]</scope>
    <source>
        <strain evidence="2 3">CGMCC 1.7727</strain>
    </source>
</reference>
<feature type="transmembrane region" description="Helical" evidence="1">
    <location>
        <begin position="7"/>
        <end position="26"/>
    </location>
</feature>
<protein>
    <recommendedName>
        <fullName evidence="4">Integral membrane protein</fullName>
    </recommendedName>
</protein>
<dbReference type="Pfam" id="PF10710">
    <property type="entry name" value="DUF2512"/>
    <property type="match status" value="1"/>
</dbReference>
<evidence type="ECO:0000313" key="3">
    <source>
        <dbReference type="Proteomes" id="UP000199687"/>
    </source>
</evidence>
<dbReference type="Proteomes" id="UP000199687">
    <property type="component" value="Unassembled WGS sequence"/>
</dbReference>